<dbReference type="Gene3D" id="3.40.50.720">
    <property type="entry name" value="NAD(P)-binding Rossmann-like Domain"/>
    <property type="match status" value="1"/>
</dbReference>
<dbReference type="PRINTS" id="PR00081">
    <property type="entry name" value="GDHRDH"/>
</dbReference>
<evidence type="ECO:0000313" key="4">
    <source>
        <dbReference type="EMBL" id="UQX87089.1"/>
    </source>
</evidence>
<dbReference type="Proteomes" id="UP001056336">
    <property type="component" value="Chromosome"/>
</dbReference>
<dbReference type="PRINTS" id="PR00080">
    <property type="entry name" value="SDRFAMILY"/>
</dbReference>
<keyword evidence="5" id="KW-1185">Reference proteome</keyword>
<dbReference type="SUPFAM" id="SSF51735">
    <property type="entry name" value="NAD(P)-binding Rossmann-fold domains"/>
    <property type="match status" value="1"/>
</dbReference>
<dbReference type="InterPro" id="IPR002347">
    <property type="entry name" value="SDR_fam"/>
</dbReference>
<gene>
    <name evidence="4" type="ORF">M6D93_12330</name>
</gene>
<dbReference type="Pfam" id="PF00106">
    <property type="entry name" value="adh_short"/>
    <property type="match status" value="1"/>
</dbReference>
<dbReference type="InterPro" id="IPR036291">
    <property type="entry name" value="NAD(P)-bd_dom_sf"/>
</dbReference>
<evidence type="ECO:0000256" key="2">
    <source>
        <dbReference type="ARBA" id="ARBA00023002"/>
    </source>
</evidence>
<evidence type="ECO:0000313" key="5">
    <source>
        <dbReference type="Proteomes" id="UP001056336"/>
    </source>
</evidence>
<sequence>MVENLLARGATVYAAARDLATVQTKGAIAIQVDLTRPQSIVAAAEATGDVTLLINNAGSFTGTDLLTGSMDQIELEMNTHYYGTLAMARAFAPQLASNGGGAMLNVLSVLSWFAVAPDGAYCAAKSAEWALTNALRAQLSAQGTLVTALHVGYMDTDMSRTVTADKSDPAEIATRALNAVERGEREFVADDVSRHVQAALAGGVAQLYPA</sequence>
<reference evidence="4" key="1">
    <citation type="journal article" date="2018" name="Int. J. Syst. Evol. Microbiol.">
        <title>Jatrophihabitans telluris sp. nov., isolated from sediment soil of lava forest wetlands and the emended description of the genus Jatrophihabitans.</title>
        <authorList>
            <person name="Lee K.C."/>
            <person name="Suh M.K."/>
            <person name="Eom M.K."/>
            <person name="Kim K.K."/>
            <person name="Kim J.S."/>
            <person name="Kim D.S."/>
            <person name="Ko S.H."/>
            <person name="Shin Y.K."/>
            <person name="Lee J.S."/>
        </authorList>
    </citation>
    <scope>NUCLEOTIDE SEQUENCE</scope>
    <source>
        <strain evidence="4">N237</strain>
    </source>
</reference>
<evidence type="ECO:0000256" key="1">
    <source>
        <dbReference type="ARBA" id="ARBA00006484"/>
    </source>
</evidence>
<name>A0ABY4QUW7_9ACTN</name>
<dbReference type="PANTHER" id="PTHR43669">
    <property type="entry name" value="5-KETO-D-GLUCONATE 5-REDUCTASE"/>
    <property type="match status" value="1"/>
</dbReference>
<accession>A0ABY4QUW7</accession>
<organism evidence="4 5">
    <name type="scientific">Jatrophihabitans telluris</name>
    <dbReference type="NCBI Taxonomy" id="2038343"/>
    <lineage>
        <taxon>Bacteria</taxon>
        <taxon>Bacillati</taxon>
        <taxon>Actinomycetota</taxon>
        <taxon>Actinomycetes</taxon>
        <taxon>Jatrophihabitantales</taxon>
        <taxon>Jatrophihabitantaceae</taxon>
        <taxon>Jatrophihabitans</taxon>
    </lineage>
</organism>
<protein>
    <submittedName>
        <fullName evidence="4">SDR family oxidoreductase</fullName>
    </submittedName>
</protein>
<evidence type="ECO:0000256" key="3">
    <source>
        <dbReference type="RuleBase" id="RU000363"/>
    </source>
</evidence>
<dbReference type="NCBIfam" id="NF006119">
    <property type="entry name" value="PRK08264.1-5"/>
    <property type="match status" value="1"/>
</dbReference>
<dbReference type="EMBL" id="CP097332">
    <property type="protein sequence ID" value="UQX87089.1"/>
    <property type="molecule type" value="Genomic_DNA"/>
</dbReference>
<reference evidence="4" key="2">
    <citation type="submission" date="2022-05" db="EMBL/GenBank/DDBJ databases">
        <authorList>
            <person name="Kim J.-S."/>
            <person name="Lee K."/>
            <person name="Suh M."/>
            <person name="Eom M."/>
            <person name="Kim J.-S."/>
            <person name="Kim D.-S."/>
            <person name="Ko S.-H."/>
            <person name="Shin Y."/>
            <person name="Lee J.-S."/>
        </authorList>
    </citation>
    <scope>NUCLEOTIDE SEQUENCE</scope>
    <source>
        <strain evidence="4">N237</strain>
    </source>
</reference>
<proteinExistence type="inferred from homology"/>
<dbReference type="PANTHER" id="PTHR43669:SF3">
    <property type="entry name" value="ALCOHOL DEHYDROGENASE, PUTATIVE (AFU_ORTHOLOGUE AFUA_3G03445)-RELATED"/>
    <property type="match status" value="1"/>
</dbReference>
<comment type="similarity">
    <text evidence="1 3">Belongs to the short-chain dehydrogenases/reductases (SDR) family.</text>
</comment>
<keyword evidence="2" id="KW-0560">Oxidoreductase</keyword>